<organism evidence="5 6">
    <name type="scientific">Candidatus Finniella inopinata</name>
    <dbReference type="NCBI Taxonomy" id="1696036"/>
    <lineage>
        <taxon>Bacteria</taxon>
        <taxon>Pseudomonadati</taxon>
        <taxon>Pseudomonadota</taxon>
        <taxon>Alphaproteobacteria</taxon>
        <taxon>Holosporales</taxon>
        <taxon>Candidatus Paracaedibacteraceae</taxon>
        <taxon>Candidatus Finniella</taxon>
    </lineage>
</organism>
<dbReference type="GO" id="GO:0003677">
    <property type="term" value="F:DNA binding"/>
    <property type="evidence" value="ECO:0007669"/>
    <property type="project" value="UniProtKB-KW"/>
</dbReference>
<evidence type="ECO:0000313" key="6">
    <source>
        <dbReference type="Proteomes" id="UP000293550"/>
    </source>
</evidence>
<name>A0A4Q7DM73_9PROT</name>
<dbReference type="AlphaFoldDB" id="A0A4Q7DM73"/>
<dbReference type="OrthoDB" id="461984at2"/>
<keyword evidence="3" id="KW-0804">Transcription</keyword>
<evidence type="ECO:0000256" key="1">
    <source>
        <dbReference type="ARBA" id="ARBA00023015"/>
    </source>
</evidence>
<dbReference type="Gene3D" id="1.10.260.40">
    <property type="entry name" value="lambda repressor-like DNA-binding domains"/>
    <property type="match status" value="1"/>
</dbReference>
<dbReference type="InterPro" id="IPR001387">
    <property type="entry name" value="Cro/C1-type_HTH"/>
</dbReference>
<dbReference type="PANTHER" id="PTHR36511:SF3">
    <property type="entry name" value="ANTITOXIN HIGA-2"/>
    <property type="match status" value="1"/>
</dbReference>
<dbReference type="InterPro" id="IPR010982">
    <property type="entry name" value="Lambda_DNA-bd_dom_sf"/>
</dbReference>
<dbReference type="EMBL" id="SCFB01000006">
    <property type="protein sequence ID" value="RZI45886.1"/>
    <property type="molecule type" value="Genomic_DNA"/>
</dbReference>
<dbReference type="PANTHER" id="PTHR36511">
    <property type="entry name" value="MERR FAMILY BACTERIAL REGULATORY PROTEIN"/>
    <property type="match status" value="1"/>
</dbReference>
<reference evidence="5 6" key="1">
    <citation type="submission" date="2018-10" db="EMBL/GenBank/DDBJ databases">
        <title>An updated phylogeny of the Alphaproteobacteria reveals that the parasitic Rickettsiales and Holosporales have independent origins.</title>
        <authorList>
            <person name="Munoz-Gomez S.A."/>
            <person name="Hess S."/>
            <person name="Burger G."/>
            <person name="Lang B.F."/>
            <person name="Susko E."/>
            <person name="Slamovits C.H."/>
            <person name="Roger A.J."/>
        </authorList>
    </citation>
    <scope>NUCLEOTIDE SEQUENCE [LARGE SCALE GENOMIC DNA]</scope>
    <source>
        <strain evidence="5">HOLO01</strain>
    </source>
</reference>
<dbReference type="Pfam" id="PF01381">
    <property type="entry name" value="HTH_3"/>
    <property type="match status" value="1"/>
</dbReference>
<comment type="caution">
    <text evidence="5">The sequence shown here is derived from an EMBL/GenBank/DDBJ whole genome shotgun (WGS) entry which is preliminary data.</text>
</comment>
<keyword evidence="2" id="KW-0238">DNA-binding</keyword>
<proteinExistence type="predicted"/>
<dbReference type="CDD" id="cd00093">
    <property type="entry name" value="HTH_XRE"/>
    <property type="match status" value="1"/>
</dbReference>
<dbReference type="PROSITE" id="PS50943">
    <property type="entry name" value="HTH_CROC1"/>
    <property type="match status" value="1"/>
</dbReference>
<accession>A0A4Q7DM73</accession>
<evidence type="ECO:0000259" key="4">
    <source>
        <dbReference type="PROSITE" id="PS50943"/>
    </source>
</evidence>
<protein>
    <submittedName>
        <fullName evidence="5">Helix-turn-helix domain-containing protein</fullName>
    </submittedName>
</protein>
<evidence type="ECO:0000256" key="2">
    <source>
        <dbReference type="ARBA" id="ARBA00023125"/>
    </source>
</evidence>
<dbReference type="Proteomes" id="UP000293550">
    <property type="component" value="Unassembled WGS sequence"/>
</dbReference>
<dbReference type="InterPro" id="IPR052359">
    <property type="entry name" value="HTH-type_reg/antitoxin"/>
</dbReference>
<dbReference type="SMART" id="SM00530">
    <property type="entry name" value="HTH_XRE"/>
    <property type="match status" value="1"/>
</dbReference>
<feature type="domain" description="HTH cro/C1-type" evidence="4">
    <location>
        <begin position="52"/>
        <end position="90"/>
    </location>
</feature>
<evidence type="ECO:0000313" key="5">
    <source>
        <dbReference type="EMBL" id="RZI45886.1"/>
    </source>
</evidence>
<keyword evidence="1" id="KW-0805">Transcription regulation</keyword>
<dbReference type="SUPFAM" id="SSF47413">
    <property type="entry name" value="lambda repressor-like DNA-binding domains"/>
    <property type="match status" value="1"/>
</dbReference>
<keyword evidence="6" id="KW-1185">Reference proteome</keyword>
<sequence length="110" mass="12544">MEANMETTTGQRLIDSLQEALDYAKGSSTREAKVSHVERLKKIEIPDLLNAKEIREQLKMSQAEFSARFGINLNTLRNWEHGRRAPDLATKSYLYAISRNAELVEKALHS</sequence>
<gene>
    <name evidence="5" type="ORF">EQU50_05505</name>
</gene>
<evidence type="ECO:0000256" key="3">
    <source>
        <dbReference type="ARBA" id="ARBA00023163"/>
    </source>
</evidence>